<gene>
    <name evidence="2" type="ORF">D0Y65_017535</name>
</gene>
<protein>
    <submittedName>
        <fullName evidence="2">F-box protein</fullName>
    </submittedName>
</protein>
<comment type="caution">
    <text evidence="2">The sequence shown here is derived from an EMBL/GenBank/DDBJ whole genome shotgun (WGS) entry which is preliminary data.</text>
</comment>
<dbReference type="EMBL" id="QZWG01000007">
    <property type="protein sequence ID" value="RZC02437.1"/>
    <property type="molecule type" value="Genomic_DNA"/>
</dbReference>
<dbReference type="PANTHER" id="PTHR46758">
    <property type="entry name" value="MYND DOMAIN-CONTAINING"/>
    <property type="match status" value="1"/>
</dbReference>
<reference evidence="2 3" key="1">
    <citation type="submission" date="2018-09" db="EMBL/GenBank/DDBJ databases">
        <title>A high-quality reference genome of wild soybean provides a powerful tool to mine soybean genomes.</title>
        <authorList>
            <person name="Xie M."/>
            <person name="Chung C.Y.L."/>
            <person name="Li M.-W."/>
            <person name="Wong F.-L."/>
            <person name="Chan T.-F."/>
            <person name="Lam H.-M."/>
        </authorList>
    </citation>
    <scope>NUCLEOTIDE SEQUENCE [LARGE SCALE GENOMIC DNA]</scope>
    <source>
        <strain evidence="3">cv. W05</strain>
        <tissue evidence="2">Hypocotyl of etiolated seedlings</tissue>
    </source>
</reference>
<evidence type="ECO:0000313" key="3">
    <source>
        <dbReference type="Proteomes" id="UP000289340"/>
    </source>
</evidence>
<accession>A0A445JVA4</accession>
<evidence type="ECO:0000256" key="1">
    <source>
        <dbReference type="SAM" id="MobiDB-lite"/>
    </source>
</evidence>
<evidence type="ECO:0000313" key="2">
    <source>
        <dbReference type="EMBL" id="RZC02437.1"/>
    </source>
</evidence>
<dbReference type="InterPro" id="IPR044508">
    <property type="entry name" value="At5g50450/At1g67340-like"/>
</dbReference>
<organism evidence="2 3">
    <name type="scientific">Glycine soja</name>
    <name type="common">Wild soybean</name>
    <dbReference type="NCBI Taxonomy" id="3848"/>
    <lineage>
        <taxon>Eukaryota</taxon>
        <taxon>Viridiplantae</taxon>
        <taxon>Streptophyta</taxon>
        <taxon>Embryophyta</taxon>
        <taxon>Tracheophyta</taxon>
        <taxon>Spermatophyta</taxon>
        <taxon>Magnoliopsida</taxon>
        <taxon>eudicotyledons</taxon>
        <taxon>Gunneridae</taxon>
        <taxon>Pentapetalae</taxon>
        <taxon>rosids</taxon>
        <taxon>fabids</taxon>
        <taxon>Fabales</taxon>
        <taxon>Fabaceae</taxon>
        <taxon>Papilionoideae</taxon>
        <taxon>50 kb inversion clade</taxon>
        <taxon>NPAAA clade</taxon>
        <taxon>indigoferoid/millettioid clade</taxon>
        <taxon>Phaseoleae</taxon>
        <taxon>Glycine</taxon>
        <taxon>Glycine subgen. Soja</taxon>
    </lineage>
</organism>
<sequence length="224" mass="25160">MFPPSNPKSKSKPHSLTPCHPHKAKTRKHYKLNKCKRLNSLGIHPFVLSKASHKTFSYKAKNWCDFLHRFLKHCPDAPKTLKHVTLSIRFYCLQNRGSSMLLMAKVTMNSHASALYSLTVIQFNGSGDMKNDKDLRAGVMLCPHVAFLGHIDALQELGHCLQDGYNIKQNAMEGRRFLVQANVHELTVVPFTENNKVSLANMDPPTCSQPKAQVSNQVGLSNVK</sequence>
<keyword evidence="3" id="KW-1185">Reference proteome</keyword>
<name>A0A445JVA4_GLYSO</name>
<proteinExistence type="predicted"/>
<dbReference type="Proteomes" id="UP000289340">
    <property type="component" value="Chromosome 7"/>
</dbReference>
<dbReference type="AlphaFoldDB" id="A0A445JVA4"/>
<feature type="region of interest" description="Disordered" evidence="1">
    <location>
        <begin position="1"/>
        <end position="25"/>
    </location>
</feature>
<dbReference type="PANTHER" id="PTHR46758:SF2">
    <property type="entry name" value="OJ1485_B09.11 PROTEIN"/>
    <property type="match status" value="1"/>
</dbReference>